<organism evidence="13 14">
    <name type="scientific">Aedes aegypti</name>
    <name type="common">Yellowfever mosquito</name>
    <name type="synonym">Culex aegypti</name>
    <dbReference type="NCBI Taxonomy" id="7159"/>
    <lineage>
        <taxon>Eukaryota</taxon>
        <taxon>Metazoa</taxon>
        <taxon>Ecdysozoa</taxon>
        <taxon>Arthropoda</taxon>
        <taxon>Hexapoda</taxon>
        <taxon>Insecta</taxon>
        <taxon>Pterygota</taxon>
        <taxon>Neoptera</taxon>
        <taxon>Endopterygota</taxon>
        <taxon>Diptera</taxon>
        <taxon>Nematocera</taxon>
        <taxon>Culicoidea</taxon>
        <taxon>Culicidae</taxon>
        <taxon>Culicinae</taxon>
        <taxon>Aedini</taxon>
        <taxon>Aedes</taxon>
        <taxon>Stegomyia</taxon>
    </lineage>
</organism>
<evidence type="ECO:0000256" key="8">
    <source>
        <dbReference type="ARBA" id="ARBA00023170"/>
    </source>
</evidence>
<dbReference type="Pfam" id="PF24061">
    <property type="entry name" value="LBD_receptor"/>
    <property type="match status" value="1"/>
</dbReference>
<evidence type="ECO:0000256" key="4">
    <source>
        <dbReference type="ARBA" id="ARBA00022692"/>
    </source>
</evidence>
<gene>
    <name evidence="13" type="primary">5577927</name>
</gene>
<name>A0A1S4F4C4_AEDAE</name>
<dbReference type="Pfam" id="PF10613">
    <property type="entry name" value="Lig_chan-Glu_bd"/>
    <property type="match status" value="1"/>
</dbReference>
<keyword evidence="11" id="KW-0407">Ion channel</keyword>
<evidence type="ECO:0000256" key="6">
    <source>
        <dbReference type="ARBA" id="ARBA00023065"/>
    </source>
</evidence>
<keyword evidence="3" id="KW-1003">Cell membrane</keyword>
<evidence type="ECO:0000256" key="10">
    <source>
        <dbReference type="ARBA" id="ARBA00023286"/>
    </source>
</evidence>
<dbReference type="FunCoup" id="A0A1S4F4C4">
    <property type="interactions" value="42"/>
</dbReference>
<evidence type="ECO:0000256" key="2">
    <source>
        <dbReference type="ARBA" id="ARBA00022448"/>
    </source>
</evidence>
<evidence type="ECO:0000256" key="7">
    <source>
        <dbReference type="ARBA" id="ARBA00023136"/>
    </source>
</evidence>
<keyword evidence="4" id="KW-0812">Transmembrane</keyword>
<evidence type="ECO:0000256" key="1">
    <source>
        <dbReference type="ARBA" id="ARBA00004651"/>
    </source>
</evidence>
<evidence type="ECO:0000313" key="13">
    <source>
        <dbReference type="EnsemblMetazoa" id="AAEL003329-PA"/>
    </source>
</evidence>
<keyword evidence="9" id="KW-0325">Glycoprotein</keyword>
<dbReference type="GO" id="GO:0005886">
    <property type="term" value="C:plasma membrane"/>
    <property type="evidence" value="ECO:0007669"/>
    <property type="project" value="UniProtKB-SubCell"/>
</dbReference>
<dbReference type="OrthoDB" id="7739311at2759"/>
<dbReference type="EnsemblMetazoa" id="AAEL003329-RA">
    <property type="protein sequence ID" value="AAEL003329-PA"/>
    <property type="gene ID" value="AAEL003329"/>
</dbReference>
<dbReference type="InterPro" id="IPR052192">
    <property type="entry name" value="Insect_Ionotropic_Sensory_Rcpt"/>
</dbReference>
<keyword evidence="14" id="KW-1185">Reference proteome</keyword>
<keyword evidence="7" id="KW-0472">Membrane</keyword>
<evidence type="ECO:0000256" key="11">
    <source>
        <dbReference type="ARBA" id="ARBA00023303"/>
    </source>
</evidence>
<dbReference type="GO" id="GO:0015276">
    <property type="term" value="F:ligand-gated monoatomic ion channel activity"/>
    <property type="evidence" value="ECO:0007669"/>
    <property type="project" value="InterPro"/>
</dbReference>
<dbReference type="Gene3D" id="1.10.287.70">
    <property type="match status" value="1"/>
</dbReference>
<keyword evidence="5" id="KW-1133">Transmembrane helix</keyword>
<evidence type="ECO:0000256" key="9">
    <source>
        <dbReference type="ARBA" id="ARBA00023180"/>
    </source>
</evidence>
<dbReference type="SMART" id="SM00918">
    <property type="entry name" value="Lig_chan-Glu_bd"/>
    <property type="match status" value="1"/>
</dbReference>
<keyword evidence="6" id="KW-0406">Ion transport</keyword>
<reference evidence="13" key="2">
    <citation type="submission" date="2020-05" db="UniProtKB">
        <authorList>
            <consortium name="EnsemblMetazoa"/>
        </authorList>
    </citation>
    <scope>IDENTIFICATION</scope>
    <source>
        <strain evidence="13">LVP_AGWG</strain>
    </source>
</reference>
<dbReference type="PANTHER" id="PTHR42643:SF30">
    <property type="entry name" value="IONOTROPIC RECEPTOR 40A-RELATED"/>
    <property type="match status" value="1"/>
</dbReference>
<dbReference type="PANTHER" id="PTHR42643">
    <property type="entry name" value="IONOTROPIC RECEPTOR 20A-RELATED"/>
    <property type="match status" value="1"/>
</dbReference>
<dbReference type="InterPro" id="IPR056198">
    <property type="entry name" value="LBD_receptor"/>
</dbReference>
<dbReference type="Proteomes" id="UP000008820">
    <property type="component" value="Chromosome 1"/>
</dbReference>
<reference evidence="13 14" key="1">
    <citation type="submission" date="2017-06" db="EMBL/GenBank/DDBJ databases">
        <title>Aedes aegypti genome working group (AGWG) sequencing and assembly.</title>
        <authorList>
            <consortium name="Aedes aegypti Genome Working Group (AGWG)"/>
            <person name="Matthews B.J."/>
        </authorList>
    </citation>
    <scope>NUCLEOTIDE SEQUENCE [LARGE SCALE GENOMIC DNA]</scope>
    <source>
        <strain evidence="13 14">LVP_AGWG</strain>
    </source>
</reference>
<dbReference type="SUPFAM" id="SSF53850">
    <property type="entry name" value="Periplasmic binding protein-like II"/>
    <property type="match status" value="1"/>
</dbReference>
<proteinExistence type="predicted"/>
<sequence length="617" mass="70695">MKLVSNIMMNCLIFFALLPTIHLNAATSAVESSKRTTYATASLIAEIIDEYYILHTMPLLVIREYEPDQADLVDQVIQNLQHRRIVQLDATLIGYTTWFYGIFFCQNLSSFQKLIELFTLERYDIVGYYTFVLIEASEAEVNEVFNTVWKLKLLRTVLIVVNGDHPQLFNYSPYSNNTCGEPIVHRVQEHSSTELFIHFLNDFYGCPLKLGTFESPPFVHILSADQGRDSLIDGFEGDLVSTLAGKLNFRLVVMTPPDNAQWGVPSPNGSTGLMRILQDETVDFGVGCLGIMAQRNEILQPGRAHYNSRALFAIPEGQPYSPIEKLLRPFERTVWMVLVGQLISIAFLMLCLKFASDNVRNFIYGEGNQTALLNLFNVVYSGGLHIFPRRNFARTLLVLWIVHCFVLRTVYQGLLFRYLQDESSHSPVDTVDGIERSTLHYHINKNSDRFFQHNPSLLKRVRYIPPGNDSMGAALDAVASRRVRDGVVLVTLEHIAYHNKHRLSRGFLRSTRDSLNGFPMVIYYPKRTFLVRVLNRVIGNIETAGLMNYWVRRYGNYNFLPAKLTMVQPKPLELQHMMGCFLFICVQWSMSCAVFGLELLSSRVAWLQRVLQFFVHR</sequence>
<keyword evidence="10" id="KW-1071">Ligand-gated ion channel</keyword>
<dbReference type="InterPro" id="IPR019594">
    <property type="entry name" value="Glu/Gly-bd"/>
</dbReference>
<evidence type="ECO:0000256" key="3">
    <source>
        <dbReference type="ARBA" id="ARBA00022475"/>
    </source>
</evidence>
<dbReference type="VEuPathDB" id="VectorBase:AAEL003329"/>
<dbReference type="AlphaFoldDB" id="A0A1S4F4C4"/>
<comment type="subcellular location">
    <subcellularLocation>
        <location evidence="1">Cell membrane</location>
        <topology evidence="1">Multi-pass membrane protein</topology>
    </subcellularLocation>
</comment>
<dbReference type="InParanoid" id="A0A1S4F4C4"/>
<keyword evidence="8" id="KW-0675">Receptor</keyword>
<evidence type="ECO:0000256" key="5">
    <source>
        <dbReference type="ARBA" id="ARBA00022989"/>
    </source>
</evidence>
<accession>A0A1S4F4C4</accession>
<evidence type="ECO:0000313" key="14">
    <source>
        <dbReference type="Proteomes" id="UP000008820"/>
    </source>
</evidence>
<keyword evidence="2" id="KW-0813">Transport</keyword>
<dbReference type="Gene3D" id="3.40.190.10">
    <property type="entry name" value="Periplasmic binding protein-like II"/>
    <property type="match status" value="1"/>
</dbReference>
<evidence type="ECO:0000259" key="12">
    <source>
        <dbReference type="SMART" id="SM00918"/>
    </source>
</evidence>
<feature type="domain" description="Ionotropic glutamate receptor L-glutamate and glycine-binding" evidence="12">
    <location>
        <begin position="217"/>
        <end position="279"/>
    </location>
</feature>
<protein>
    <recommendedName>
        <fullName evidence="12">Ionotropic glutamate receptor L-glutamate and glycine-binding domain-containing protein</fullName>
    </recommendedName>
</protein>